<comment type="similarity">
    <text evidence="4">Belongs to the RBT5 family.</text>
</comment>
<dbReference type="OrthoDB" id="2496787at2759"/>
<dbReference type="Proteomes" id="UP000054771">
    <property type="component" value="Unassembled WGS sequence"/>
</dbReference>
<evidence type="ECO:0000256" key="5">
    <source>
        <dbReference type="ARBA" id="ARBA00022525"/>
    </source>
</evidence>
<evidence type="ECO:0000313" key="19">
    <source>
        <dbReference type="Proteomes" id="UP000054771"/>
    </source>
</evidence>
<keyword evidence="6" id="KW-0325">Glycoprotein</keyword>
<dbReference type="PROSITE" id="PS52012">
    <property type="entry name" value="CFEM"/>
    <property type="match status" value="1"/>
</dbReference>
<evidence type="ECO:0000256" key="1">
    <source>
        <dbReference type="ARBA" id="ARBA00004141"/>
    </source>
</evidence>
<dbReference type="GO" id="GO:0005576">
    <property type="term" value="C:extracellular region"/>
    <property type="evidence" value="ECO:0007669"/>
    <property type="project" value="UniProtKB-SubCell"/>
</dbReference>
<feature type="transmembrane region" description="Helical" evidence="15">
    <location>
        <begin position="285"/>
        <end position="307"/>
    </location>
</feature>
<evidence type="ECO:0000256" key="14">
    <source>
        <dbReference type="PROSITE-ProRule" id="PRU01356"/>
    </source>
</evidence>
<keyword evidence="12" id="KW-0449">Lipoprotein</keyword>
<comment type="similarity">
    <text evidence="13">Belongs to the SAT4 family.</text>
</comment>
<dbReference type="PANTHER" id="PTHR33048">
    <property type="entry name" value="PTH11-LIKE INTEGRAL MEMBRANE PROTEIN (AFU_ORTHOLOGUE AFUA_5G11245)"/>
    <property type="match status" value="1"/>
</dbReference>
<keyword evidence="14" id="KW-0479">Metal-binding</keyword>
<feature type="signal peptide" evidence="16">
    <location>
        <begin position="1"/>
        <end position="19"/>
    </location>
</feature>
<evidence type="ECO:0000256" key="7">
    <source>
        <dbReference type="ARBA" id="ARBA00022692"/>
    </source>
</evidence>
<keyword evidence="10 15" id="KW-0472">Membrane</keyword>
<dbReference type="InterPro" id="IPR049326">
    <property type="entry name" value="Rhodopsin_dom_fungi"/>
</dbReference>
<evidence type="ECO:0000256" key="2">
    <source>
        <dbReference type="ARBA" id="ARBA00004589"/>
    </source>
</evidence>
<evidence type="ECO:0000256" key="11">
    <source>
        <dbReference type="ARBA" id="ARBA00023157"/>
    </source>
</evidence>
<comment type="subcellular location">
    <subcellularLocation>
        <location evidence="2">Membrane</location>
        <topology evidence="2">Lipid-anchor</topology>
        <topology evidence="2">GPI-anchor</topology>
    </subcellularLocation>
    <subcellularLocation>
        <location evidence="1">Membrane</location>
        <topology evidence="1">Multi-pass membrane protein</topology>
    </subcellularLocation>
    <subcellularLocation>
        <location evidence="3">Secreted</location>
    </subcellularLocation>
</comment>
<dbReference type="GO" id="GO:0046872">
    <property type="term" value="F:metal ion binding"/>
    <property type="evidence" value="ECO:0007669"/>
    <property type="project" value="UniProtKB-UniRule"/>
</dbReference>
<evidence type="ECO:0000256" key="15">
    <source>
        <dbReference type="SAM" id="Phobius"/>
    </source>
</evidence>
<feature type="transmembrane region" description="Helical" evidence="15">
    <location>
        <begin position="201"/>
        <end position="228"/>
    </location>
</feature>
<dbReference type="SMART" id="SM00747">
    <property type="entry name" value="CFEM"/>
    <property type="match status" value="1"/>
</dbReference>
<feature type="transmembrane region" description="Helical" evidence="15">
    <location>
        <begin position="175"/>
        <end position="194"/>
    </location>
</feature>
<feature type="disulfide bond" evidence="14">
    <location>
        <begin position="29"/>
        <end position="60"/>
    </location>
</feature>
<dbReference type="GO" id="GO:0098552">
    <property type="term" value="C:side of membrane"/>
    <property type="evidence" value="ECO:0007669"/>
    <property type="project" value="UniProtKB-KW"/>
</dbReference>
<keyword evidence="5" id="KW-0964">Secreted</keyword>
<feature type="transmembrane region" description="Helical" evidence="15">
    <location>
        <begin position="90"/>
        <end position="112"/>
    </location>
</feature>
<accession>A0A0U5FRS8</accession>
<evidence type="ECO:0000313" key="18">
    <source>
        <dbReference type="EMBL" id="CEL01309.1"/>
    </source>
</evidence>
<gene>
    <name evidence="18" type="ORF">ASPCAL00895</name>
</gene>
<name>A0A0U5FRS8_ASPCI</name>
<feature type="disulfide bond" evidence="14">
    <location>
        <begin position="48"/>
        <end position="81"/>
    </location>
</feature>
<keyword evidence="9 15" id="KW-1133">Transmembrane helix</keyword>
<feature type="disulfide bond" evidence="14">
    <location>
        <begin position="39"/>
        <end position="46"/>
    </location>
</feature>
<keyword evidence="7 15" id="KW-0812">Transmembrane</keyword>
<keyword evidence="19" id="KW-1185">Reference proteome</keyword>
<dbReference type="InterPro" id="IPR052337">
    <property type="entry name" value="SAT4-like"/>
</dbReference>
<keyword evidence="8 16" id="KW-0732">Signal</keyword>
<evidence type="ECO:0000256" key="6">
    <source>
        <dbReference type="ARBA" id="ARBA00022622"/>
    </source>
</evidence>
<dbReference type="PANTHER" id="PTHR33048:SF143">
    <property type="entry name" value="EXTRACELLULAR MEMBRANE PROTEIN CFEM DOMAIN-CONTAINING PROTEIN-RELATED"/>
    <property type="match status" value="1"/>
</dbReference>
<evidence type="ECO:0000256" key="9">
    <source>
        <dbReference type="ARBA" id="ARBA00022989"/>
    </source>
</evidence>
<evidence type="ECO:0000256" key="12">
    <source>
        <dbReference type="ARBA" id="ARBA00023288"/>
    </source>
</evidence>
<dbReference type="InterPro" id="IPR008427">
    <property type="entry name" value="Extracellular_membr_CFEM_dom"/>
</dbReference>
<protein>
    <recommendedName>
        <fullName evidence="17">CFEM domain-containing protein</fullName>
    </recommendedName>
</protein>
<feature type="transmembrane region" description="Helical" evidence="15">
    <location>
        <begin position="248"/>
        <end position="273"/>
    </location>
</feature>
<evidence type="ECO:0000259" key="17">
    <source>
        <dbReference type="PROSITE" id="PS52012"/>
    </source>
</evidence>
<evidence type="ECO:0000256" key="8">
    <source>
        <dbReference type="ARBA" id="ARBA00022729"/>
    </source>
</evidence>
<evidence type="ECO:0000256" key="4">
    <source>
        <dbReference type="ARBA" id="ARBA00010031"/>
    </source>
</evidence>
<feature type="binding site" description="axial binding residue" evidence="14">
    <location>
        <position position="43"/>
    </location>
    <ligand>
        <name>heme</name>
        <dbReference type="ChEBI" id="CHEBI:30413"/>
    </ligand>
    <ligandPart>
        <name>Fe</name>
        <dbReference type="ChEBI" id="CHEBI:18248"/>
    </ligandPart>
</feature>
<dbReference type="AlphaFoldDB" id="A0A0U5FRS8"/>
<dbReference type="OMA" id="CICMPAL"/>
<keyword evidence="14" id="KW-0408">Iron</keyword>
<keyword evidence="6" id="KW-0336">GPI-anchor</keyword>
<sequence>MRLSTWALGFAALATAALAQTMPKCASDCLATSLEDSTCSATDADCICADQMLMASVQTCVLGSCTVVEGLSAQNATATMCKQPIRDKSWVAPTATIVTGSLAIICVLIRVFDCFARKEYKWADLCAVVALAWSIPMDVFEFYMKSAGMGKDVWTLTPTQITNAAKYTWVTQVTYIPAICLTKVAIVCFFMQVFPGPKFRLLCYGTIIWCFMFMVSTTITTILSCVPVEKLWTNWMGVQEGICYDNNAFWWAHSAINIATDLWIIGMPIPMLLKLQLKLKKKIYLVLMFSVGIVITVISIVRFSGLLKYSTSSNITCAPLPPSLPFNPKPSKNPLTPPISHTDNNVMVATYSVIECNISIVCCCMPAILSTLRRAFPTVFDSQNRSLRYDSTPFSGSAIQKTVTHKVTYMPRAGHSDDAVELVDREPGVAGGQKSPW</sequence>
<evidence type="ECO:0000256" key="3">
    <source>
        <dbReference type="ARBA" id="ARBA00004613"/>
    </source>
</evidence>
<dbReference type="Pfam" id="PF05730">
    <property type="entry name" value="CFEM"/>
    <property type="match status" value="1"/>
</dbReference>
<dbReference type="Pfam" id="PF20684">
    <property type="entry name" value="Fung_rhodopsin"/>
    <property type="match status" value="1"/>
</dbReference>
<evidence type="ECO:0000256" key="10">
    <source>
        <dbReference type="ARBA" id="ARBA00023136"/>
    </source>
</evidence>
<dbReference type="STRING" id="454130.A0A0U5FRS8"/>
<evidence type="ECO:0000256" key="16">
    <source>
        <dbReference type="SAM" id="SignalP"/>
    </source>
</evidence>
<evidence type="ECO:0000256" key="13">
    <source>
        <dbReference type="ARBA" id="ARBA00038359"/>
    </source>
</evidence>
<dbReference type="EMBL" id="CDMC01000001">
    <property type="protein sequence ID" value="CEL01309.1"/>
    <property type="molecule type" value="Genomic_DNA"/>
</dbReference>
<feature type="chain" id="PRO_5006857237" description="CFEM domain-containing protein" evidence="16">
    <location>
        <begin position="20"/>
        <end position="437"/>
    </location>
</feature>
<feature type="domain" description="CFEM" evidence="17">
    <location>
        <begin position="1"/>
        <end position="107"/>
    </location>
</feature>
<proteinExistence type="inferred from homology"/>
<keyword evidence="14" id="KW-0349">Heme</keyword>
<reference evidence="19" key="1">
    <citation type="journal article" date="2016" name="Genome Announc.">
        <title>Draft genome sequences of fungus Aspergillus calidoustus.</title>
        <authorList>
            <person name="Horn F."/>
            <person name="Linde J."/>
            <person name="Mattern D.J."/>
            <person name="Walther G."/>
            <person name="Guthke R."/>
            <person name="Scherlach K."/>
            <person name="Martin K."/>
            <person name="Brakhage A.A."/>
            <person name="Petzke L."/>
            <person name="Valiante V."/>
        </authorList>
    </citation>
    <scope>NUCLEOTIDE SEQUENCE [LARGE SCALE GENOMIC DNA]</scope>
    <source>
        <strain evidence="19">SF006504</strain>
    </source>
</reference>
<feature type="disulfide bond" evidence="14">
    <location>
        <begin position="25"/>
        <end position="65"/>
    </location>
</feature>
<keyword evidence="11 14" id="KW-1015">Disulfide bond</keyword>
<organism evidence="18 19">
    <name type="scientific">Aspergillus calidoustus</name>
    <dbReference type="NCBI Taxonomy" id="454130"/>
    <lineage>
        <taxon>Eukaryota</taxon>
        <taxon>Fungi</taxon>
        <taxon>Dikarya</taxon>
        <taxon>Ascomycota</taxon>
        <taxon>Pezizomycotina</taxon>
        <taxon>Eurotiomycetes</taxon>
        <taxon>Eurotiomycetidae</taxon>
        <taxon>Eurotiales</taxon>
        <taxon>Aspergillaceae</taxon>
        <taxon>Aspergillus</taxon>
        <taxon>Aspergillus subgen. Nidulantes</taxon>
    </lineage>
</organism>